<keyword evidence="4" id="KW-0676">Redox-active center</keyword>
<evidence type="ECO:0000256" key="1">
    <source>
        <dbReference type="ARBA" id="ARBA00004196"/>
    </source>
</evidence>
<keyword evidence="7" id="KW-1185">Reference proteome</keyword>
<dbReference type="EMBL" id="JAGTAR010000021">
    <property type="protein sequence ID" value="MBR8536689.1"/>
    <property type="molecule type" value="Genomic_DNA"/>
</dbReference>
<protein>
    <submittedName>
        <fullName evidence="6">TlpA family protein disulfide reductase</fullName>
    </submittedName>
</protein>
<evidence type="ECO:0000313" key="6">
    <source>
        <dbReference type="EMBL" id="MBR8536689.1"/>
    </source>
</evidence>
<feature type="domain" description="Thioredoxin" evidence="5">
    <location>
        <begin position="318"/>
        <end position="458"/>
    </location>
</feature>
<reference evidence="6" key="2">
    <citation type="submission" date="2021-04" db="EMBL/GenBank/DDBJ databases">
        <authorList>
            <person name="Zhang T."/>
            <person name="Zhang Y."/>
            <person name="Lu D."/>
            <person name="Zuo D."/>
            <person name="Du Z."/>
        </authorList>
    </citation>
    <scope>NUCLEOTIDE SEQUENCE</scope>
    <source>
        <strain evidence="6">JR1</strain>
    </source>
</reference>
<dbReference type="RefSeq" id="WP_212191716.1">
    <property type="nucleotide sequence ID" value="NZ_JAGTAR010000021.1"/>
</dbReference>
<evidence type="ECO:0000256" key="2">
    <source>
        <dbReference type="ARBA" id="ARBA00022748"/>
    </source>
</evidence>
<dbReference type="GO" id="GO:0017004">
    <property type="term" value="P:cytochrome complex assembly"/>
    <property type="evidence" value="ECO:0007669"/>
    <property type="project" value="UniProtKB-KW"/>
</dbReference>
<dbReference type="CDD" id="cd02966">
    <property type="entry name" value="TlpA_like_family"/>
    <property type="match status" value="1"/>
</dbReference>
<proteinExistence type="predicted"/>
<comment type="subcellular location">
    <subcellularLocation>
        <location evidence="1">Cell envelope</location>
    </subcellularLocation>
</comment>
<reference evidence="6" key="1">
    <citation type="journal article" date="2018" name="Int. J. Syst. Evol. Microbiol.">
        <title>Carboxylicivirga sediminis sp. nov., isolated from coastal sediment.</title>
        <authorList>
            <person name="Wang F.Q."/>
            <person name="Ren L.H."/>
            <person name="Zou R.J."/>
            <person name="Sun Y.Z."/>
            <person name="Liu X.J."/>
            <person name="Jiang F."/>
            <person name="Liu L.J."/>
        </authorList>
    </citation>
    <scope>NUCLEOTIDE SEQUENCE</scope>
    <source>
        <strain evidence="6">JR1</strain>
    </source>
</reference>
<keyword evidence="2" id="KW-0201">Cytochrome c-type biogenesis</keyword>
<evidence type="ECO:0000313" key="7">
    <source>
        <dbReference type="Proteomes" id="UP000679220"/>
    </source>
</evidence>
<dbReference type="SUPFAM" id="SSF52833">
    <property type="entry name" value="Thioredoxin-like"/>
    <property type="match status" value="1"/>
</dbReference>
<keyword evidence="3" id="KW-1015">Disulfide bond</keyword>
<dbReference type="Proteomes" id="UP000679220">
    <property type="component" value="Unassembled WGS sequence"/>
</dbReference>
<dbReference type="PROSITE" id="PS51352">
    <property type="entry name" value="THIOREDOXIN_2"/>
    <property type="match status" value="1"/>
</dbReference>
<dbReference type="InterPro" id="IPR050553">
    <property type="entry name" value="Thioredoxin_ResA/DsbE_sf"/>
</dbReference>
<dbReference type="PANTHER" id="PTHR42852:SF6">
    <property type="entry name" value="THIOL:DISULFIDE INTERCHANGE PROTEIN DSBE"/>
    <property type="match status" value="1"/>
</dbReference>
<dbReference type="Gene3D" id="3.40.30.10">
    <property type="entry name" value="Glutaredoxin"/>
    <property type="match status" value="1"/>
</dbReference>
<dbReference type="GO" id="GO:0030313">
    <property type="term" value="C:cell envelope"/>
    <property type="evidence" value="ECO:0007669"/>
    <property type="project" value="UniProtKB-SubCell"/>
</dbReference>
<sequence>MRLICLGLLASLLFSQCKQEGATISFEIEVESEAPLLMGIMMDEAFDIDTFYVDANNRIQIDLNESELKKVNFIYEKTKINPFINNGDKLHVLIKKGDAGLEVIYKGDNAAINNYKVEREQVVDYSLIREIYADDKATLPFSDVEAGIDAMHTQWLERLKSLKGADKKFVSDEESYLKYYFAYIKSVYPWYMSRQTGKALDADSDFNSFMAGLEEDTAHESVEMYYQVFDQKVRLRLNLEETNKNLGDSVYIVELNTIDHLIQSQKLKNRMLSNSISSYLSWGINGLLEETYARYLQLCSDESMKQRVQSLYENAIKLQPGQPAPDFDMYTQGGDKVMLSDLKGKYVYFDVWATWCGPCKAEIPYLAKVVEALKDKNNIEIISISVDSDHEAWVKMIEEDQPQWKQFIVKDAFNSSLTKQYNISGIPQFVLIDPDGNIIDVQAKRPSHPELLPLLKSY</sequence>
<dbReference type="Pfam" id="PF00578">
    <property type="entry name" value="AhpC-TSA"/>
    <property type="match status" value="1"/>
</dbReference>
<comment type="caution">
    <text evidence="6">The sequence shown here is derived from an EMBL/GenBank/DDBJ whole genome shotgun (WGS) entry which is preliminary data.</text>
</comment>
<dbReference type="InterPro" id="IPR013766">
    <property type="entry name" value="Thioredoxin_domain"/>
</dbReference>
<dbReference type="InterPro" id="IPR036249">
    <property type="entry name" value="Thioredoxin-like_sf"/>
</dbReference>
<gene>
    <name evidence="6" type="ORF">KDU71_14025</name>
</gene>
<evidence type="ECO:0000259" key="5">
    <source>
        <dbReference type="PROSITE" id="PS51352"/>
    </source>
</evidence>
<evidence type="ECO:0000256" key="4">
    <source>
        <dbReference type="ARBA" id="ARBA00023284"/>
    </source>
</evidence>
<evidence type="ECO:0000256" key="3">
    <source>
        <dbReference type="ARBA" id="ARBA00023157"/>
    </source>
</evidence>
<dbReference type="PANTHER" id="PTHR42852">
    <property type="entry name" value="THIOL:DISULFIDE INTERCHANGE PROTEIN DSBE"/>
    <property type="match status" value="1"/>
</dbReference>
<dbReference type="InterPro" id="IPR000866">
    <property type="entry name" value="AhpC/TSA"/>
</dbReference>
<organism evidence="6 7">
    <name type="scientific">Carboxylicivirga sediminis</name>
    <dbReference type="NCBI Taxonomy" id="2006564"/>
    <lineage>
        <taxon>Bacteria</taxon>
        <taxon>Pseudomonadati</taxon>
        <taxon>Bacteroidota</taxon>
        <taxon>Bacteroidia</taxon>
        <taxon>Marinilabiliales</taxon>
        <taxon>Marinilabiliaceae</taxon>
        <taxon>Carboxylicivirga</taxon>
    </lineage>
</organism>
<accession>A0A941F661</accession>
<name>A0A941F661_9BACT</name>
<dbReference type="AlphaFoldDB" id="A0A941F661"/>